<comment type="caution">
    <text evidence="4">The sequence shown here is derived from an EMBL/GenBank/DDBJ whole genome shotgun (WGS) entry which is preliminary data.</text>
</comment>
<dbReference type="NCBIfam" id="NF041874">
    <property type="entry name" value="EPS_EpsC"/>
    <property type="match status" value="1"/>
</dbReference>
<dbReference type="PANTHER" id="PTHR42811">
    <property type="entry name" value="SERINE ACETYLTRANSFERASE"/>
    <property type="match status" value="1"/>
</dbReference>
<keyword evidence="1" id="KW-0028">Amino-acid biosynthesis</keyword>
<evidence type="ECO:0000313" key="5">
    <source>
        <dbReference type="Proteomes" id="UP000238042"/>
    </source>
</evidence>
<gene>
    <name evidence="4" type="ORF">C4S77_07040</name>
</gene>
<dbReference type="GO" id="GO:0016746">
    <property type="term" value="F:acyltransferase activity"/>
    <property type="evidence" value="ECO:0007669"/>
    <property type="project" value="UniProtKB-KW"/>
</dbReference>
<dbReference type="RefSeq" id="WP_105193983.1">
    <property type="nucleotide sequence ID" value="NZ_PSZM01000040.1"/>
</dbReference>
<dbReference type="Proteomes" id="UP000238042">
    <property type="component" value="Unassembled WGS sequence"/>
</dbReference>
<dbReference type="SUPFAM" id="SSF51161">
    <property type="entry name" value="Trimeric LpxA-like enzymes"/>
    <property type="match status" value="1"/>
</dbReference>
<evidence type="ECO:0000313" key="4">
    <source>
        <dbReference type="EMBL" id="PQL91805.1"/>
    </source>
</evidence>
<dbReference type="InterPro" id="IPR042122">
    <property type="entry name" value="Ser_AcTrfase_N_sf"/>
</dbReference>
<dbReference type="EMBL" id="PSZM01000040">
    <property type="protein sequence ID" value="PQL91805.1"/>
    <property type="molecule type" value="Genomic_DNA"/>
</dbReference>
<name>A0A2S8AB26_9FLAO</name>
<organism evidence="4 5">
    <name type="scientific">Apibacter adventoris</name>
    <dbReference type="NCBI Taxonomy" id="1679466"/>
    <lineage>
        <taxon>Bacteria</taxon>
        <taxon>Pseudomonadati</taxon>
        <taxon>Bacteroidota</taxon>
        <taxon>Flavobacteriia</taxon>
        <taxon>Flavobacteriales</taxon>
        <taxon>Weeksellaceae</taxon>
        <taxon>Apibacter</taxon>
    </lineage>
</organism>
<keyword evidence="3" id="KW-0012">Acyltransferase</keyword>
<dbReference type="InterPro" id="IPR045304">
    <property type="entry name" value="LbH_SAT"/>
</dbReference>
<evidence type="ECO:0000256" key="2">
    <source>
        <dbReference type="ARBA" id="ARBA00022679"/>
    </source>
</evidence>
<accession>A0A2S8AB26</accession>
<dbReference type="AlphaFoldDB" id="A0A2S8AB26"/>
<sequence>MDKGKNKQEQGIATKISELINKFNSQPIYLPINKKDLEQVIDIFFSQMFPICQKTNKKKSELELTQAYKILLKNISKLLNKKEAEYKLELFLNKLLDIQLSLEKDAKTFLANDPAAESLEEVVLTYPGFYAITVHRIAHEFYKLKFPIIPRLFSEYAHTRTGIDIHPGAVIGENFFLDHGTGTVIGETCIIGNNVKIYQGVTLGALYVAKNLSKVKRHPTVEDNVVIYAGATILGGDTIIGHDSTIGGNVWLTQSVLPYTLVYYSSEMKIKTIKDFKEPINYVI</sequence>
<dbReference type="OrthoDB" id="9801456at2"/>
<evidence type="ECO:0000256" key="3">
    <source>
        <dbReference type="ARBA" id="ARBA00023315"/>
    </source>
</evidence>
<dbReference type="GO" id="GO:0008652">
    <property type="term" value="P:amino acid biosynthetic process"/>
    <property type="evidence" value="ECO:0007669"/>
    <property type="project" value="UniProtKB-KW"/>
</dbReference>
<protein>
    <submittedName>
        <fullName evidence="4">Serine acetyltransferase</fullName>
    </submittedName>
</protein>
<dbReference type="InterPro" id="IPR011004">
    <property type="entry name" value="Trimer_LpxA-like_sf"/>
</dbReference>
<keyword evidence="2 4" id="KW-0808">Transferase</keyword>
<evidence type="ECO:0000256" key="1">
    <source>
        <dbReference type="ARBA" id="ARBA00022605"/>
    </source>
</evidence>
<reference evidence="4 5" key="1">
    <citation type="submission" date="2018-02" db="EMBL/GenBank/DDBJ databases">
        <title>Genome sequences of Apibacter spp., gut symbionts of Asian honey bees.</title>
        <authorList>
            <person name="Kwong W.K."/>
            <person name="Steele M.I."/>
            <person name="Moran N.A."/>
        </authorList>
    </citation>
    <scope>NUCLEOTIDE SEQUENCE [LARGE SCALE GENOMIC DNA]</scope>
    <source>
        <strain evidence="5">wkB301</strain>
    </source>
</reference>
<dbReference type="InterPro" id="IPR053376">
    <property type="entry name" value="Serine_acetyltransferase"/>
</dbReference>
<dbReference type="Gene3D" id="2.160.10.10">
    <property type="entry name" value="Hexapeptide repeat proteins"/>
    <property type="match status" value="1"/>
</dbReference>
<keyword evidence="5" id="KW-1185">Reference proteome</keyword>
<dbReference type="CDD" id="cd03354">
    <property type="entry name" value="LbH_SAT"/>
    <property type="match status" value="1"/>
</dbReference>
<dbReference type="Gene3D" id="1.10.3130.10">
    <property type="entry name" value="serine acetyltransferase, domain 1"/>
    <property type="match status" value="1"/>
</dbReference>
<proteinExistence type="predicted"/>